<keyword evidence="3" id="KW-1185">Reference proteome</keyword>
<accession>A0A067TRG4</accession>
<sequence length="67" mass="7585">MGQTTSTENRQCVTDIISNRRWTRCFAVAFCGILCFLFLPGFSADASEWIIHLLIRSEALLFPDCTP</sequence>
<keyword evidence="1" id="KW-1133">Transmembrane helix</keyword>
<keyword evidence="1" id="KW-0812">Transmembrane</keyword>
<dbReference type="EMBL" id="KL142367">
    <property type="protein sequence ID" value="KDR84902.1"/>
    <property type="molecule type" value="Genomic_DNA"/>
</dbReference>
<keyword evidence="1" id="KW-0472">Membrane</keyword>
<dbReference type="HOGENOM" id="CLU_2812522_0_0_1"/>
<evidence type="ECO:0000313" key="2">
    <source>
        <dbReference type="EMBL" id="KDR84902.1"/>
    </source>
</evidence>
<evidence type="ECO:0000313" key="3">
    <source>
        <dbReference type="Proteomes" id="UP000027222"/>
    </source>
</evidence>
<proteinExistence type="predicted"/>
<reference evidence="3" key="1">
    <citation type="journal article" date="2014" name="Proc. Natl. Acad. Sci. U.S.A.">
        <title>Extensive sampling of basidiomycete genomes demonstrates inadequacy of the white-rot/brown-rot paradigm for wood decay fungi.</title>
        <authorList>
            <person name="Riley R."/>
            <person name="Salamov A.A."/>
            <person name="Brown D.W."/>
            <person name="Nagy L.G."/>
            <person name="Floudas D."/>
            <person name="Held B.W."/>
            <person name="Levasseur A."/>
            <person name="Lombard V."/>
            <person name="Morin E."/>
            <person name="Otillar R."/>
            <person name="Lindquist E.A."/>
            <person name="Sun H."/>
            <person name="LaButti K.M."/>
            <person name="Schmutz J."/>
            <person name="Jabbour D."/>
            <person name="Luo H."/>
            <person name="Baker S.E."/>
            <person name="Pisabarro A.G."/>
            <person name="Walton J.D."/>
            <person name="Blanchette R.A."/>
            <person name="Henrissat B."/>
            <person name="Martin F."/>
            <person name="Cullen D."/>
            <person name="Hibbett D.S."/>
            <person name="Grigoriev I.V."/>
        </authorList>
    </citation>
    <scope>NUCLEOTIDE SEQUENCE [LARGE SCALE GENOMIC DNA]</scope>
    <source>
        <strain evidence="3">CBS 339.88</strain>
    </source>
</reference>
<gene>
    <name evidence="2" type="ORF">GALMADRAFT_217982</name>
</gene>
<dbReference type="Proteomes" id="UP000027222">
    <property type="component" value="Unassembled WGS sequence"/>
</dbReference>
<dbReference type="AlphaFoldDB" id="A0A067TRG4"/>
<evidence type="ECO:0000256" key="1">
    <source>
        <dbReference type="SAM" id="Phobius"/>
    </source>
</evidence>
<organism evidence="2 3">
    <name type="scientific">Galerina marginata (strain CBS 339.88)</name>
    <dbReference type="NCBI Taxonomy" id="685588"/>
    <lineage>
        <taxon>Eukaryota</taxon>
        <taxon>Fungi</taxon>
        <taxon>Dikarya</taxon>
        <taxon>Basidiomycota</taxon>
        <taxon>Agaricomycotina</taxon>
        <taxon>Agaricomycetes</taxon>
        <taxon>Agaricomycetidae</taxon>
        <taxon>Agaricales</taxon>
        <taxon>Agaricineae</taxon>
        <taxon>Strophariaceae</taxon>
        <taxon>Galerina</taxon>
    </lineage>
</organism>
<feature type="transmembrane region" description="Helical" evidence="1">
    <location>
        <begin position="25"/>
        <end position="44"/>
    </location>
</feature>
<protein>
    <submittedName>
        <fullName evidence="2">Uncharacterized protein</fullName>
    </submittedName>
</protein>
<name>A0A067TRG4_GALM3</name>